<dbReference type="PANTHER" id="PTHR32303">
    <property type="entry name" value="QUINOPROTEIN ALCOHOL DEHYDROGENASE (CYTOCHROME C)"/>
    <property type="match status" value="1"/>
</dbReference>
<comment type="cofactor">
    <cofactor evidence="1">
        <name>pyrroloquinoline quinone</name>
        <dbReference type="ChEBI" id="CHEBI:58442"/>
    </cofactor>
</comment>
<evidence type="ECO:0000256" key="2">
    <source>
        <dbReference type="ARBA" id="ARBA00008156"/>
    </source>
</evidence>
<evidence type="ECO:0000256" key="4">
    <source>
        <dbReference type="SAM" id="SignalP"/>
    </source>
</evidence>
<evidence type="ECO:0000313" key="7">
    <source>
        <dbReference type="Proteomes" id="UP000701853"/>
    </source>
</evidence>
<dbReference type="AlphaFoldDB" id="A0A8J6CZ36"/>
<organism evidence="6 7">
    <name type="scientific">Gossypium anomalum</name>
    <dbReference type="NCBI Taxonomy" id="47600"/>
    <lineage>
        <taxon>Eukaryota</taxon>
        <taxon>Viridiplantae</taxon>
        <taxon>Streptophyta</taxon>
        <taxon>Embryophyta</taxon>
        <taxon>Tracheophyta</taxon>
        <taxon>Spermatophyta</taxon>
        <taxon>Magnoliopsida</taxon>
        <taxon>eudicotyledons</taxon>
        <taxon>Gunneridae</taxon>
        <taxon>Pentapetalae</taxon>
        <taxon>rosids</taxon>
        <taxon>malvids</taxon>
        <taxon>Malvales</taxon>
        <taxon>Malvaceae</taxon>
        <taxon>Malvoideae</taxon>
        <taxon>Gossypium</taxon>
    </lineage>
</organism>
<dbReference type="InterPro" id="IPR002372">
    <property type="entry name" value="PQQ_rpt_dom"/>
</dbReference>
<dbReference type="Pfam" id="PF13360">
    <property type="entry name" value="PQQ_2"/>
    <property type="match status" value="4"/>
</dbReference>
<keyword evidence="4" id="KW-0732">Signal</keyword>
<dbReference type="SMART" id="SM00564">
    <property type="entry name" value="PQQ"/>
    <property type="match status" value="14"/>
</dbReference>
<keyword evidence="3" id="KW-0560">Oxidoreductase</keyword>
<dbReference type="GO" id="GO:0016491">
    <property type="term" value="F:oxidoreductase activity"/>
    <property type="evidence" value="ECO:0007669"/>
    <property type="project" value="UniProtKB-KW"/>
</dbReference>
<comment type="similarity">
    <text evidence="2">Belongs to the bacterial PQQ dehydrogenase family.</text>
</comment>
<feature type="signal peptide" evidence="4">
    <location>
        <begin position="1"/>
        <end position="21"/>
    </location>
</feature>
<proteinExistence type="inferred from homology"/>
<dbReference type="PANTHER" id="PTHR32303:SF10">
    <property type="entry name" value="OUTER MEMBRANE PROTEIN ASSEMBLY FACTOR BAMB"/>
    <property type="match status" value="1"/>
</dbReference>
<dbReference type="SUPFAM" id="SSF50998">
    <property type="entry name" value="Quinoprotein alcohol dehydrogenase-like"/>
    <property type="match status" value="2"/>
</dbReference>
<name>A0A8J6CZ36_9ROSI</name>
<feature type="domain" description="Pyrrolo-quinoline quinone repeat" evidence="5">
    <location>
        <begin position="906"/>
        <end position="984"/>
    </location>
</feature>
<reference evidence="6 7" key="1">
    <citation type="journal article" date="2021" name="bioRxiv">
        <title>The Gossypium anomalum genome as a resource for cotton improvement and evolutionary analysis of hybrid incompatibility.</title>
        <authorList>
            <person name="Grover C.E."/>
            <person name="Yuan D."/>
            <person name="Arick M.A."/>
            <person name="Miller E.R."/>
            <person name="Hu G."/>
            <person name="Peterson D.G."/>
            <person name="Wendel J.F."/>
            <person name="Udall J.A."/>
        </authorList>
    </citation>
    <scope>NUCLEOTIDE SEQUENCE [LARGE SCALE GENOMIC DNA]</scope>
    <source>
        <strain evidence="6">JFW-Udall</strain>
        <tissue evidence="6">Leaf</tissue>
    </source>
</reference>
<evidence type="ECO:0000256" key="1">
    <source>
        <dbReference type="ARBA" id="ARBA00001931"/>
    </source>
</evidence>
<dbReference type="Gene3D" id="2.140.10.10">
    <property type="entry name" value="Quinoprotein alcohol dehydrogenase-like superfamily"/>
    <property type="match status" value="2"/>
</dbReference>
<dbReference type="InterPro" id="IPR011047">
    <property type="entry name" value="Quinoprotein_ADH-like_sf"/>
</dbReference>
<dbReference type="Proteomes" id="UP000701853">
    <property type="component" value="Chromosome 7"/>
</dbReference>
<dbReference type="OrthoDB" id="416253at2759"/>
<evidence type="ECO:0000313" key="6">
    <source>
        <dbReference type="EMBL" id="KAG8489849.1"/>
    </source>
</evidence>
<keyword evidence="7" id="KW-1185">Reference proteome</keyword>
<feature type="domain" description="Pyrrolo-quinoline quinone repeat" evidence="5">
    <location>
        <begin position="423"/>
        <end position="501"/>
    </location>
</feature>
<dbReference type="InterPro" id="IPR018391">
    <property type="entry name" value="PQQ_b-propeller_rpt"/>
</dbReference>
<sequence length="1011" mass="109560">MEFLLLLCLLSLRVFTPSAYSNDWLSHGGNLLNRRFAEKETKISPETVSQLRLKWKFEAGRDITATPSVFEGRVYVPSWDGYLYAVKQSDGSLIWKQNLRQLTAINSTRVISNVNVTASRTTPTIADDLLIFGISGPAFVVAVKQSSGELVWSTQLDDHPAAVITMSGTYYDGNFYVGTSSLEEEVSIEECCIFRGSFVKLNAKTGKILWQTFMLPDNFGNRDKYAGAAIWGSSPPIDVTRNLVYVATGNLYSAPQNVIDCQERQNNQTQVAPSHSDECVEPENHSDSFLALDLDTGDIKWFHQLGGYDVWFFACFNISVPDCPPGGPNPDADFGEAPMMLTIYVNGTTKDIVVAVQKSGFAWALDRDDGNIIWSTEAGPGGLTGGGIWGAATDEKKVYTNIANSDGKNFTLKPSTRNTTGGGWVAMDATNGQVLWSTADPTNGTVSGPVTVANGVVFGGSTYKEGPVYAMDGKSGEILWSYNTGATVFGGMSVNDGCIYVGHGYRDWLSHGGNLLNRRFAEKETKISPETVSKLRLKWKFEAGRDITATPSVFKGRVYFPSWDGYLYAVKQSDGSLIWKQNLQQLTGINSTRVIFNVNVTASRTTPTIADDLLIIGISGPAFVVAVKLSNGELVWSTQLDDHPTAVITMSGTYYNGNFYVGTSSQEEEVSIEQCCTFRGSLVKLNAKTGKILWQTFMLPDNFGNRGEYAGAAIWGSSPPIDVTRNLVYIATGNLYSAPQNITDCQERQNNQTQVAPTHSDECVEPDNHSDSFLALDLDTGNIKWFHQLGGYDVWFFACNNLSVPDCPPGPNPDADFGEAPMMLTIYVNGTTKDIVAAVQKSGFVWALDRDDGNIIWSTEAGPGGLTGGGTWGAATDEKKVYTNIANSDGKNFTLKPSTRNTTGGGWVAMDATNGQVLWSTADPTNGTVSGPVTVANGVVFGGSTYKEGPVYAMDGKRGEILWSYNTGATVFGGMSVSDGCIYVGHGYRVSFGIFNPNYTAGNTLFAFCIS</sequence>
<feature type="chain" id="PRO_5035225023" description="Pyrrolo-quinoline quinone repeat domain-containing protein" evidence="4">
    <location>
        <begin position="22"/>
        <end position="1011"/>
    </location>
</feature>
<gene>
    <name evidence="6" type="ORF">CXB51_017896</name>
</gene>
<comment type="caution">
    <text evidence="6">The sequence shown here is derived from an EMBL/GenBank/DDBJ whole genome shotgun (WGS) entry which is preliminary data.</text>
</comment>
<evidence type="ECO:0000256" key="3">
    <source>
        <dbReference type="ARBA" id="ARBA00023002"/>
    </source>
</evidence>
<protein>
    <recommendedName>
        <fullName evidence="5">Pyrrolo-quinoline quinone repeat domain-containing protein</fullName>
    </recommendedName>
</protein>
<dbReference type="EMBL" id="JAHUZN010000007">
    <property type="protein sequence ID" value="KAG8489849.1"/>
    <property type="molecule type" value="Genomic_DNA"/>
</dbReference>
<accession>A0A8J6CZ36</accession>
<feature type="domain" description="Pyrrolo-quinoline quinone repeat" evidence="5">
    <location>
        <begin position="539"/>
        <end position="785"/>
    </location>
</feature>
<feature type="domain" description="Pyrrolo-quinoline quinone repeat" evidence="5">
    <location>
        <begin position="55"/>
        <end position="301"/>
    </location>
</feature>
<evidence type="ECO:0000259" key="5">
    <source>
        <dbReference type="Pfam" id="PF13360"/>
    </source>
</evidence>